<sequence length="382" mass="39928">MAKRPDHVLYKDCADWQSASALSRSLVAAHGPARITQKRTSIYVDRALLGLLSPTTQSNTPQTTKQRPSKLETAINDVGTATFVAGRARSRTKAQSRSQRMIAELEHAYRHAPADAMSSWSKDTVCRFGFSIVSRVNRVAGLGVSILEYGGREIIDFGTALIDGRVVDHVATRSNVASKTTIATCRRLSSSAKPLVAAFAADPGTVGPALMVGALAAYTSSGGLDGDGGAPDLDIALIGIDAHRSLFTHSIVAGAVIETGLVSLVDLINRAHAYLPSVHDPLWDEINTRSARIGHAACRGASVGIAYHLGIDGLAQPAAYHNLPFSAPLEVHQGILTVNAGAEGGAAIAGPVIPEAKPARKRDVAGIAAGVITTVAALLFWG</sequence>
<keyword evidence="2" id="KW-1185">Reference proteome</keyword>
<dbReference type="Proteomes" id="UP001165293">
    <property type="component" value="Unassembled WGS sequence"/>
</dbReference>
<proteinExistence type="predicted"/>
<protein>
    <submittedName>
        <fullName evidence="1">Uncharacterized protein</fullName>
    </submittedName>
</protein>
<accession>A0ABS8JJH6</accession>
<comment type="caution">
    <text evidence="1">The sequence shown here is derived from an EMBL/GenBank/DDBJ whole genome shotgun (WGS) entry which is preliminary data.</text>
</comment>
<gene>
    <name evidence="1" type="ORF">LK996_11090</name>
</gene>
<dbReference type="RefSeq" id="WP_230527244.1">
    <property type="nucleotide sequence ID" value="NZ_JAJGAK010000002.1"/>
</dbReference>
<evidence type="ECO:0000313" key="2">
    <source>
        <dbReference type="Proteomes" id="UP001165293"/>
    </source>
</evidence>
<evidence type="ECO:0000313" key="1">
    <source>
        <dbReference type="EMBL" id="MCC8363613.1"/>
    </source>
</evidence>
<dbReference type="EMBL" id="JAJGAK010000002">
    <property type="protein sequence ID" value="MCC8363613.1"/>
    <property type="molecule type" value="Genomic_DNA"/>
</dbReference>
<organism evidence="1 2">
    <name type="scientific">Noviluteimonas lactosilytica</name>
    <dbReference type="NCBI Taxonomy" id="2888523"/>
    <lineage>
        <taxon>Bacteria</taxon>
        <taxon>Pseudomonadati</taxon>
        <taxon>Pseudomonadota</taxon>
        <taxon>Gammaproteobacteria</taxon>
        <taxon>Lysobacterales</taxon>
        <taxon>Lysobacteraceae</taxon>
        <taxon>Noviluteimonas</taxon>
    </lineage>
</organism>
<name>A0ABS8JJH6_9GAMM</name>
<reference evidence="1" key="1">
    <citation type="submission" date="2021-10" db="EMBL/GenBank/DDBJ databases">
        <authorList>
            <person name="Lyu M."/>
            <person name="Wang X."/>
            <person name="Meng X."/>
            <person name="Xu K."/>
        </authorList>
    </citation>
    <scope>NUCLEOTIDE SEQUENCE</scope>
    <source>
        <strain evidence="1">A6</strain>
    </source>
</reference>